<dbReference type="Proteomes" id="UP000317881">
    <property type="component" value="Unassembled WGS sequence"/>
</dbReference>
<reference evidence="2 3" key="1">
    <citation type="submission" date="2019-06" db="EMBL/GenBank/DDBJ databases">
        <title>Whole genome shotgun sequence of Streptomyces spinoverrucosus NBRC 14228.</title>
        <authorList>
            <person name="Hosoyama A."/>
            <person name="Uohara A."/>
            <person name="Ohji S."/>
            <person name="Ichikawa N."/>
        </authorList>
    </citation>
    <scope>NUCLEOTIDE SEQUENCE [LARGE SCALE GENOMIC DNA]</scope>
    <source>
        <strain evidence="2 3">NBRC 14228</strain>
    </source>
</reference>
<dbReference type="Gene3D" id="3.40.50.1000">
    <property type="entry name" value="HAD superfamily/HAD-like"/>
    <property type="match status" value="1"/>
</dbReference>
<name>A0A4Y3V699_9ACTN</name>
<gene>
    <name evidence="2" type="ORF">SSP24_04270</name>
</gene>
<dbReference type="Pfam" id="PF00702">
    <property type="entry name" value="Hydrolase"/>
    <property type="match status" value="1"/>
</dbReference>
<dbReference type="PRINTS" id="PR00413">
    <property type="entry name" value="HADHALOGNASE"/>
</dbReference>
<dbReference type="PANTHER" id="PTHR47829:SF1">
    <property type="entry name" value="HAD FAMILY PHOSPHATASE"/>
    <property type="match status" value="1"/>
</dbReference>
<dbReference type="InterPro" id="IPR052898">
    <property type="entry name" value="ACAD10-like"/>
</dbReference>
<sequence>MCLASEEHVSSGYDAVVLSEDHRTRKPEPEIFRLVLTQLGLTADECVFVDDTEQYLPPAADLGFATVHAVERPPPSRKASCASGVPTPPSVSRSSHR</sequence>
<dbReference type="SUPFAM" id="SSF56784">
    <property type="entry name" value="HAD-like"/>
    <property type="match status" value="1"/>
</dbReference>
<dbReference type="InterPro" id="IPR006439">
    <property type="entry name" value="HAD-SF_hydro_IA"/>
</dbReference>
<keyword evidence="3" id="KW-1185">Reference proteome</keyword>
<accession>A0A4Y3V699</accession>
<evidence type="ECO:0000313" key="3">
    <source>
        <dbReference type="Proteomes" id="UP000317881"/>
    </source>
</evidence>
<evidence type="ECO:0000256" key="1">
    <source>
        <dbReference type="SAM" id="MobiDB-lite"/>
    </source>
</evidence>
<proteinExistence type="predicted"/>
<dbReference type="EMBL" id="BJND01000004">
    <property type="protein sequence ID" value="GEC02772.1"/>
    <property type="molecule type" value="Genomic_DNA"/>
</dbReference>
<feature type="region of interest" description="Disordered" evidence="1">
    <location>
        <begin position="72"/>
        <end position="97"/>
    </location>
</feature>
<evidence type="ECO:0000313" key="2">
    <source>
        <dbReference type="EMBL" id="GEC02772.1"/>
    </source>
</evidence>
<dbReference type="InterPro" id="IPR036412">
    <property type="entry name" value="HAD-like_sf"/>
</dbReference>
<dbReference type="NCBIfam" id="TIGR01509">
    <property type="entry name" value="HAD-SF-IA-v3"/>
    <property type="match status" value="1"/>
</dbReference>
<dbReference type="AlphaFoldDB" id="A0A4Y3V699"/>
<dbReference type="RefSeq" id="WP_373306641.1">
    <property type="nucleotide sequence ID" value="NZ_BJND01000004.1"/>
</dbReference>
<dbReference type="PANTHER" id="PTHR47829">
    <property type="entry name" value="HYDROLASE, PUTATIVE (AFU_ORTHOLOGUE AFUA_1G12880)-RELATED"/>
    <property type="match status" value="1"/>
</dbReference>
<dbReference type="InterPro" id="IPR023214">
    <property type="entry name" value="HAD_sf"/>
</dbReference>
<comment type="caution">
    <text evidence="2">The sequence shown here is derived from an EMBL/GenBank/DDBJ whole genome shotgun (WGS) entry which is preliminary data.</text>
</comment>
<protein>
    <submittedName>
        <fullName evidence="2">Uncharacterized protein</fullName>
    </submittedName>
</protein>
<organism evidence="2 3">
    <name type="scientific">Streptomyces spinoverrucosus</name>
    <dbReference type="NCBI Taxonomy" id="284043"/>
    <lineage>
        <taxon>Bacteria</taxon>
        <taxon>Bacillati</taxon>
        <taxon>Actinomycetota</taxon>
        <taxon>Actinomycetes</taxon>
        <taxon>Kitasatosporales</taxon>
        <taxon>Streptomycetaceae</taxon>
        <taxon>Streptomyces</taxon>
    </lineage>
</organism>